<dbReference type="Proteomes" id="UP000464178">
    <property type="component" value="Chromosome"/>
</dbReference>
<dbReference type="InterPro" id="IPR021109">
    <property type="entry name" value="Peptidase_aspartic_dom_sf"/>
</dbReference>
<accession>A0A6P2DL22</accession>
<dbReference type="EMBL" id="LR593886">
    <property type="protein sequence ID" value="VTS03054.1"/>
    <property type="molecule type" value="Genomic_DNA"/>
</dbReference>
<proteinExistence type="predicted"/>
<evidence type="ECO:0000313" key="1">
    <source>
        <dbReference type="EMBL" id="VTS03054.1"/>
    </source>
</evidence>
<reference evidence="1 2" key="1">
    <citation type="submission" date="2019-05" db="EMBL/GenBank/DDBJ databases">
        <authorList>
            <consortium name="Science for Life Laboratories"/>
        </authorList>
    </citation>
    <scope>NUCLEOTIDE SEQUENCE [LARGE SCALE GENOMIC DNA]</scope>
    <source>
        <strain evidence="1">Soil9</strain>
    </source>
</reference>
<evidence type="ECO:0008006" key="3">
    <source>
        <dbReference type="Google" id="ProtNLM"/>
    </source>
</evidence>
<dbReference type="AlphaFoldDB" id="A0A6P2DL22"/>
<dbReference type="SUPFAM" id="SSF50630">
    <property type="entry name" value="Acid proteases"/>
    <property type="match status" value="1"/>
</dbReference>
<name>A0A6P2DL22_9BACT</name>
<dbReference type="KEGG" id="gms:SOIL9_73110"/>
<organism evidence="1 2">
    <name type="scientific">Gemmata massiliana</name>
    <dbReference type="NCBI Taxonomy" id="1210884"/>
    <lineage>
        <taxon>Bacteria</taxon>
        <taxon>Pseudomonadati</taxon>
        <taxon>Planctomycetota</taxon>
        <taxon>Planctomycetia</taxon>
        <taxon>Gemmatales</taxon>
        <taxon>Gemmataceae</taxon>
        <taxon>Gemmata</taxon>
    </lineage>
</organism>
<evidence type="ECO:0000313" key="2">
    <source>
        <dbReference type="Proteomes" id="UP000464178"/>
    </source>
</evidence>
<dbReference type="Gene3D" id="2.40.70.10">
    <property type="entry name" value="Acid Proteases"/>
    <property type="match status" value="1"/>
</dbReference>
<protein>
    <recommendedName>
        <fullName evidence="3">Peptidase A2 domain-containing protein</fullName>
    </recommendedName>
</protein>
<keyword evidence="2" id="KW-1185">Reference proteome</keyword>
<gene>
    <name evidence="1" type="ORF">SOIL9_73110</name>
</gene>
<sequence>MSRRATRMSELSVPIRQRGAVVKVVVRVAGKLEEFGPFPAYLDTGASVTVLDPGVIHVLGAEPIAEVGLHVLGRDTVSHHGVFAVEVALADAGERRWLALEALDGPINPKGTAGALGRDFLEHFVFTYDGPGNRVHLRW</sequence>